<comment type="caution">
    <text evidence="1">The sequence shown here is derived from an EMBL/GenBank/DDBJ whole genome shotgun (WGS) entry which is preliminary data.</text>
</comment>
<keyword evidence="2" id="KW-1185">Reference proteome</keyword>
<dbReference type="EMBL" id="BGZK01000051">
    <property type="protein sequence ID" value="GBP12280.1"/>
    <property type="molecule type" value="Genomic_DNA"/>
</dbReference>
<evidence type="ECO:0000313" key="1">
    <source>
        <dbReference type="EMBL" id="GBP12280.1"/>
    </source>
</evidence>
<dbReference type="Proteomes" id="UP000299102">
    <property type="component" value="Unassembled WGS sequence"/>
</dbReference>
<gene>
    <name evidence="1" type="ORF">EVAR_75734_1</name>
</gene>
<proteinExistence type="predicted"/>
<protein>
    <submittedName>
        <fullName evidence="1">Uncharacterized protein</fullName>
    </submittedName>
</protein>
<sequence length="71" mass="7937">MIPITGSELVYTNYMDLNKIVTMFTPCARRVGGVTPPQCLNTARVLLKPTHRHSPVSLCSAVTNEDLRRHD</sequence>
<organism evidence="1 2">
    <name type="scientific">Eumeta variegata</name>
    <name type="common">Bagworm moth</name>
    <name type="synonym">Eumeta japonica</name>
    <dbReference type="NCBI Taxonomy" id="151549"/>
    <lineage>
        <taxon>Eukaryota</taxon>
        <taxon>Metazoa</taxon>
        <taxon>Ecdysozoa</taxon>
        <taxon>Arthropoda</taxon>
        <taxon>Hexapoda</taxon>
        <taxon>Insecta</taxon>
        <taxon>Pterygota</taxon>
        <taxon>Neoptera</taxon>
        <taxon>Endopterygota</taxon>
        <taxon>Lepidoptera</taxon>
        <taxon>Glossata</taxon>
        <taxon>Ditrysia</taxon>
        <taxon>Tineoidea</taxon>
        <taxon>Psychidae</taxon>
        <taxon>Oiketicinae</taxon>
        <taxon>Eumeta</taxon>
    </lineage>
</organism>
<reference evidence="1 2" key="1">
    <citation type="journal article" date="2019" name="Commun. Biol.">
        <title>The bagworm genome reveals a unique fibroin gene that provides high tensile strength.</title>
        <authorList>
            <person name="Kono N."/>
            <person name="Nakamura H."/>
            <person name="Ohtoshi R."/>
            <person name="Tomita M."/>
            <person name="Numata K."/>
            <person name="Arakawa K."/>
        </authorList>
    </citation>
    <scope>NUCLEOTIDE SEQUENCE [LARGE SCALE GENOMIC DNA]</scope>
</reference>
<name>A0A4C1TFC4_EUMVA</name>
<accession>A0A4C1TFC4</accession>
<evidence type="ECO:0000313" key="2">
    <source>
        <dbReference type="Proteomes" id="UP000299102"/>
    </source>
</evidence>
<dbReference type="AlphaFoldDB" id="A0A4C1TFC4"/>